<dbReference type="Proteomes" id="UP000432089">
    <property type="component" value="Unassembled WGS sequence"/>
</dbReference>
<organism evidence="4 5">
    <name type="scientific">Plantimonas leprariae</name>
    <dbReference type="NCBI Taxonomy" id="2615207"/>
    <lineage>
        <taxon>Bacteria</taxon>
        <taxon>Pseudomonadati</taxon>
        <taxon>Pseudomonadota</taxon>
        <taxon>Alphaproteobacteria</taxon>
        <taxon>Hyphomicrobiales</taxon>
        <taxon>Aurantimonadaceae</taxon>
        <taxon>Plantimonas</taxon>
    </lineage>
</organism>
<dbReference type="NCBIfam" id="TIGR00254">
    <property type="entry name" value="GGDEF"/>
    <property type="match status" value="1"/>
</dbReference>
<dbReference type="Gene3D" id="3.30.70.270">
    <property type="match status" value="1"/>
</dbReference>
<dbReference type="InterPro" id="IPR029787">
    <property type="entry name" value="Nucleotide_cyclase"/>
</dbReference>
<keyword evidence="5" id="KW-1185">Reference proteome</keyword>
<dbReference type="SUPFAM" id="SSF141868">
    <property type="entry name" value="EAL domain-like"/>
    <property type="match status" value="1"/>
</dbReference>
<feature type="transmembrane region" description="Helical" evidence="1">
    <location>
        <begin position="173"/>
        <end position="197"/>
    </location>
</feature>
<sequence>MIVRTSGELPSRFRRLRVVLVTVTALLAVSAVACSLLAVRYQERIIEASRYNGAFDFSQTAAELLRLQVALQDCLTGGDRSAVEMRFGILQNRLNVIESNDLLDDRSRDSLLQNLRTAVREIGPLLPRLPEAPVVQTAIAELRPFITPTLQLASRAHSEAGDRILHNQRDLKLIFAGICAVTLTLVLFGAALVAFILNQNRNLDRVVRIDALTGLANRLAFNAILDKVDGPRTAVLLVDVDHFKALNDTLGHDAGDRFLVQLSRRLQTTAGDAAAIARIGGDEFAILYASVDAERRSLDAAGRIVADMLQPFAIDGREVKASVTIGASFDKSGRATGSLFNDADIALYAAKLAGRGRYIAFQPTMKRDFLRRQRLIDDLRRSIGNDELFLLYQPIVDIRTARTKGFEALLRWRHPELGLISPGEFIPLAETSGQIAAIGAWVIETACRQAATWPGHLFVAVNVSARQFADASLLEHVRARLVANGLEGRRLAIEITESMLIDNDSTALSVLHELKALGCRIALDDFGTGYASLSYLTRFPFDKLKIDQSFIRAQNDKDSAAIVSMICALGTRLGLEIVAEGIETEAQRLLVEAMGCQLGQGYMFDRPLAIGATHARLAREEEAQAAGRTGPFFAPKLLAS</sequence>
<keyword evidence="1" id="KW-1133">Transmembrane helix</keyword>
<dbReference type="Pfam" id="PF00990">
    <property type="entry name" value="GGDEF"/>
    <property type="match status" value="1"/>
</dbReference>
<dbReference type="PANTHER" id="PTHR44757">
    <property type="entry name" value="DIGUANYLATE CYCLASE DGCP"/>
    <property type="match status" value="1"/>
</dbReference>
<dbReference type="PROSITE" id="PS50883">
    <property type="entry name" value="EAL"/>
    <property type="match status" value="1"/>
</dbReference>
<dbReference type="PANTHER" id="PTHR44757:SF2">
    <property type="entry name" value="BIOFILM ARCHITECTURE MAINTENANCE PROTEIN MBAA"/>
    <property type="match status" value="1"/>
</dbReference>
<dbReference type="SMART" id="SM00052">
    <property type="entry name" value="EAL"/>
    <property type="match status" value="1"/>
</dbReference>
<evidence type="ECO:0000259" key="2">
    <source>
        <dbReference type="PROSITE" id="PS50883"/>
    </source>
</evidence>
<keyword evidence="1" id="KW-0812">Transmembrane</keyword>
<proteinExistence type="predicted"/>
<evidence type="ECO:0000259" key="3">
    <source>
        <dbReference type="PROSITE" id="PS50887"/>
    </source>
</evidence>
<gene>
    <name evidence="4" type="ORF">F6X38_11195</name>
</gene>
<evidence type="ECO:0000313" key="5">
    <source>
        <dbReference type="Proteomes" id="UP000432089"/>
    </source>
</evidence>
<dbReference type="PROSITE" id="PS50887">
    <property type="entry name" value="GGDEF"/>
    <property type="match status" value="1"/>
</dbReference>
<keyword evidence="1" id="KW-0472">Membrane</keyword>
<feature type="domain" description="GGDEF" evidence="3">
    <location>
        <begin position="231"/>
        <end position="363"/>
    </location>
</feature>
<evidence type="ECO:0000256" key="1">
    <source>
        <dbReference type="SAM" id="Phobius"/>
    </source>
</evidence>
<dbReference type="PROSITE" id="PS51257">
    <property type="entry name" value="PROKAR_LIPOPROTEIN"/>
    <property type="match status" value="1"/>
</dbReference>
<dbReference type="CDD" id="cd01948">
    <property type="entry name" value="EAL"/>
    <property type="match status" value="1"/>
</dbReference>
<dbReference type="InterPro" id="IPR001633">
    <property type="entry name" value="EAL_dom"/>
</dbReference>
<dbReference type="CDD" id="cd01949">
    <property type="entry name" value="GGDEF"/>
    <property type="match status" value="1"/>
</dbReference>
<name>A0A7V7PP79_9HYPH</name>
<dbReference type="SUPFAM" id="SSF55073">
    <property type="entry name" value="Nucleotide cyclase"/>
    <property type="match status" value="1"/>
</dbReference>
<dbReference type="EMBL" id="VZDO01000008">
    <property type="protein sequence ID" value="KAB0679788.1"/>
    <property type="molecule type" value="Genomic_DNA"/>
</dbReference>
<dbReference type="InterPro" id="IPR035919">
    <property type="entry name" value="EAL_sf"/>
</dbReference>
<dbReference type="InterPro" id="IPR043128">
    <property type="entry name" value="Rev_trsase/Diguanyl_cyclase"/>
</dbReference>
<dbReference type="SMART" id="SM00267">
    <property type="entry name" value="GGDEF"/>
    <property type="match status" value="1"/>
</dbReference>
<protein>
    <submittedName>
        <fullName evidence="4">Bifunctional diguanylate cyclase/phosphodiesterase</fullName>
    </submittedName>
</protein>
<feature type="transmembrane region" description="Helical" evidence="1">
    <location>
        <begin position="18"/>
        <end position="39"/>
    </location>
</feature>
<dbReference type="AlphaFoldDB" id="A0A7V7PP79"/>
<dbReference type="InterPro" id="IPR052155">
    <property type="entry name" value="Biofilm_reg_signaling"/>
</dbReference>
<reference evidence="4 5" key="1">
    <citation type="submission" date="2019-09" db="EMBL/GenBank/DDBJ databases">
        <title>YIM 132180 draft genome.</title>
        <authorList>
            <person name="Zhang K."/>
        </authorList>
    </citation>
    <scope>NUCLEOTIDE SEQUENCE [LARGE SCALE GENOMIC DNA]</scope>
    <source>
        <strain evidence="4 5">YIM 132180</strain>
    </source>
</reference>
<comment type="caution">
    <text evidence="4">The sequence shown here is derived from an EMBL/GenBank/DDBJ whole genome shotgun (WGS) entry which is preliminary data.</text>
</comment>
<accession>A0A7V7PP79</accession>
<feature type="domain" description="EAL" evidence="2">
    <location>
        <begin position="372"/>
        <end position="621"/>
    </location>
</feature>
<dbReference type="Gene3D" id="3.20.20.450">
    <property type="entry name" value="EAL domain"/>
    <property type="match status" value="1"/>
</dbReference>
<dbReference type="RefSeq" id="WP_150969909.1">
    <property type="nucleotide sequence ID" value="NZ_VZDO01000008.1"/>
</dbReference>
<evidence type="ECO:0000313" key="4">
    <source>
        <dbReference type="EMBL" id="KAB0679788.1"/>
    </source>
</evidence>
<dbReference type="InterPro" id="IPR000160">
    <property type="entry name" value="GGDEF_dom"/>
</dbReference>
<dbReference type="Pfam" id="PF00563">
    <property type="entry name" value="EAL"/>
    <property type="match status" value="1"/>
</dbReference>